<keyword evidence="2" id="KW-0472">Membrane</keyword>
<accession>A0A4Y1QN52</accession>
<dbReference type="InterPro" id="IPR002528">
    <property type="entry name" value="MATE_fam"/>
</dbReference>
<evidence type="ECO:0008006" key="4">
    <source>
        <dbReference type="Google" id="ProtNLM"/>
    </source>
</evidence>
<dbReference type="GO" id="GO:0042910">
    <property type="term" value="F:xenobiotic transmembrane transporter activity"/>
    <property type="evidence" value="ECO:0007669"/>
    <property type="project" value="InterPro"/>
</dbReference>
<evidence type="ECO:0000256" key="2">
    <source>
        <dbReference type="SAM" id="Phobius"/>
    </source>
</evidence>
<keyword evidence="2" id="KW-1133">Transmembrane helix</keyword>
<dbReference type="EMBL" id="AP019297">
    <property type="protein sequence ID" value="BBG93274.1"/>
    <property type="molecule type" value="Genomic_DNA"/>
</dbReference>
<dbReference type="GO" id="GO:0015297">
    <property type="term" value="F:antiporter activity"/>
    <property type="evidence" value="ECO:0007669"/>
    <property type="project" value="InterPro"/>
</dbReference>
<feature type="transmembrane region" description="Helical" evidence="2">
    <location>
        <begin position="66"/>
        <end position="89"/>
    </location>
</feature>
<gene>
    <name evidence="3" type="ORF">Prudu_001240</name>
</gene>
<dbReference type="GO" id="GO:0016020">
    <property type="term" value="C:membrane"/>
    <property type="evidence" value="ECO:0007669"/>
    <property type="project" value="InterPro"/>
</dbReference>
<reference evidence="3" key="1">
    <citation type="journal article" date="2019" name="Science">
        <title>Mutation of a bHLH transcription factor allowed almond domestication.</title>
        <authorList>
            <person name="Sanchez-Perez R."/>
            <person name="Pavan S."/>
            <person name="Mazzeo R."/>
            <person name="Moldovan C."/>
            <person name="Aiese Cigliano R."/>
            <person name="Del Cueto J."/>
            <person name="Ricciardi F."/>
            <person name="Lotti C."/>
            <person name="Ricciardi L."/>
            <person name="Dicenta F."/>
            <person name="Lopez-Marques R.L."/>
            <person name="Lindberg Moller B."/>
        </authorList>
    </citation>
    <scope>NUCLEOTIDE SEQUENCE</scope>
</reference>
<keyword evidence="2" id="KW-0812">Transmembrane</keyword>
<dbReference type="Pfam" id="PF01554">
    <property type="entry name" value="MatE"/>
    <property type="match status" value="1"/>
</dbReference>
<organism evidence="3">
    <name type="scientific">Prunus dulcis</name>
    <name type="common">Almond</name>
    <name type="synonym">Amygdalus dulcis</name>
    <dbReference type="NCBI Taxonomy" id="3755"/>
    <lineage>
        <taxon>Eukaryota</taxon>
        <taxon>Viridiplantae</taxon>
        <taxon>Streptophyta</taxon>
        <taxon>Embryophyta</taxon>
        <taxon>Tracheophyta</taxon>
        <taxon>Spermatophyta</taxon>
        <taxon>Magnoliopsida</taxon>
        <taxon>eudicotyledons</taxon>
        <taxon>Gunneridae</taxon>
        <taxon>Pentapetalae</taxon>
        <taxon>rosids</taxon>
        <taxon>fabids</taxon>
        <taxon>Rosales</taxon>
        <taxon>Rosaceae</taxon>
        <taxon>Amygdaloideae</taxon>
        <taxon>Amygdaleae</taxon>
        <taxon>Prunus</taxon>
    </lineage>
</organism>
<dbReference type="PANTHER" id="PTHR11206">
    <property type="entry name" value="MULTIDRUG RESISTANCE PROTEIN"/>
    <property type="match status" value="1"/>
</dbReference>
<protein>
    <recommendedName>
        <fullName evidence="4">MATE efflux family protein</fullName>
    </recommendedName>
</protein>
<evidence type="ECO:0000313" key="3">
    <source>
        <dbReference type="EMBL" id="BBG93274.1"/>
    </source>
</evidence>
<sequence length="213" mass="23291">MDFYGSSDGDFPPIHCFADAKVVCYLETTKLWTIAGPIAFNILCNYGINSFTNIFVGHIGNVELSAVAISLSVIANFSFGFLLGMASALETLCSVGKHLLFGQEDDIADLVGKFTIQTIPQMFSLAVNFPTQKFLQAKSRVQVLAWIGFAFSGGELAALLPPMISQPGDGNSSGGYIVYWCNDGWKGLSWLAFKELWSFAKLSLYKKKPILEM</sequence>
<evidence type="ECO:0000256" key="1">
    <source>
        <dbReference type="ARBA" id="ARBA00010199"/>
    </source>
</evidence>
<name>A0A4Y1QN52_PRUDU</name>
<dbReference type="AlphaFoldDB" id="A0A4Y1QN52"/>
<comment type="similarity">
    <text evidence="1">Belongs to the multi antimicrobial extrusion (MATE) (TC 2.A.66.1) family.</text>
</comment>
<proteinExistence type="inferred from homology"/>